<dbReference type="GO" id="GO:0005615">
    <property type="term" value="C:extracellular space"/>
    <property type="evidence" value="ECO:0007669"/>
    <property type="project" value="InterPro"/>
</dbReference>
<dbReference type="EMBL" id="GL883077">
    <property type="protein sequence ID" value="EGF93056.1"/>
    <property type="molecule type" value="Genomic_DNA"/>
</dbReference>
<dbReference type="SMART" id="SM00235">
    <property type="entry name" value="ZnMc"/>
    <property type="match status" value="1"/>
</dbReference>
<evidence type="ECO:0000259" key="7">
    <source>
        <dbReference type="SMART" id="SM00235"/>
    </source>
</evidence>
<name>F4QIZ3_9CAUL</name>
<dbReference type="CDD" id="cd04277">
    <property type="entry name" value="ZnMc_serralysin_like"/>
    <property type="match status" value="1"/>
</dbReference>
<evidence type="ECO:0000256" key="1">
    <source>
        <dbReference type="ARBA" id="ARBA00001913"/>
    </source>
</evidence>
<feature type="region of interest" description="Disordered" evidence="6">
    <location>
        <begin position="936"/>
        <end position="958"/>
    </location>
</feature>
<dbReference type="PANTHER" id="PTHR38340:SF1">
    <property type="entry name" value="S-LAYER PROTEIN"/>
    <property type="match status" value="1"/>
</dbReference>
<reference evidence="9" key="1">
    <citation type="submission" date="2011-03" db="EMBL/GenBank/DDBJ databases">
        <title>Draft genome sequence of Brevundimonas diminuta.</title>
        <authorList>
            <person name="Brown P.J.B."/>
            <person name="Buechlein A."/>
            <person name="Hemmerich C."/>
            <person name="Brun Y.V."/>
        </authorList>
    </citation>
    <scope>NUCLEOTIDE SEQUENCE [LARGE SCALE GENOMIC DNA]</scope>
    <source>
        <strain evidence="9">C19</strain>
    </source>
</reference>
<proteinExistence type="inferred from homology"/>
<dbReference type="InterPro" id="IPR024079">
    <property type="entry name" value="MetalloPept_cat_dom_sf"/>
</dbReference>
<dbReference type="SUPFAM" id="SSF55486">
    <property type="entry name" value="Metalloproteases ('zincins'), catalytic domain"/>
    <property type="match status" value="1"/>
</dbReference>
<evidence type="ECO:0000256" key="6">
    <source>
        <dbReference type="SAM" id="MobiDB-lite"/>
    </source>
</evidence>
<dbReference type="RefSeq" id="WP_006272241.1">
    <property type="nucleotide sequence ID" value="NZ_GL883077.1"/>
</dbReference>
<comment type="similarity">
    <text evidence="3">Belongs to the peptidase M10B family.</text>
</comment>
<dbReference type="AlphaFoldDB" id="F4QIZ3"/>
<dbReference type="InterPro" id="IPR013858">
    <property type="entry name" value="Peptidase_M10B_C"/>
</dbReference>
<evidence type="ECO:0000256" key="5">
    <source>
        <dbReference type="ARBA" id="ARBA00022737"/>
    </source>
</evidence>
<keyword evidence="4" id="KW-0964">Secreted</keyword>
<dbReference type="GO" id="GO:0006508">
    <property type="term" value="P:proteolysis"/>
    <property type="evidence" value="ECO:0007669"/>
    <property type="project" value="InterPro"/>
</dbReference>
<dbReference type="InterPro" id="IPR018511">
    <property type="entry name" value="Hemolysin-typ_Ca-bd_CS"/>
</dbReference>
<gene>
    <name evidence="8" type="ORF">ABI_14950</name>
</gene>
<evidence type="ECO:0000313" key="9">
    <source>
        <dbReference type="Proteomes" id="UP000006512"/>
    </source>
</evidence>
<dbReference type="GO" id="GO:0005509">
    <property type="term" value="F:calcium ion binding"/>
    <property type="evidence" value="ECO:0007669"/>
    <property type="project" value="InterPro"/>
</dbReference>
<dbReference type="GO" id="GO:0008237">
    <property type="term" value="F:metallopeptidase activity"/>
    <property type="evidence" value="ECO:0007669"/>
    <property type="project" value="InterPro"/>
</dbReference>
<dbReference type="Gene3D" id="3.40.390.10">
    <property type="entry name" value="Collagenase (Catalytic Domain)"/>
    <property type="match status" value="1"/>
</dbReference>
<sequence>MRNLFGKFGDDSLWLEATDAQVSLLHAAAPAPELSPLKIVTLADAVSLETTAIDAKDVASGHAFLLKAETFVARPFAGQHDSTTVGESKDISDFLGDAPTGCLCCGGGGGFGGAGGSQGASSGIRDASQPGISEVMTYTYDAVDARYEYTGNQLVDGALFGSRWTVTNITFSFPTTGEFYNTPYYDPAYTAEQVPFNAAQQSAALYAFALISSYTNLTFTQVTESAETHGIIRMSQTTADGAGSAEGNFPGSDASDGDIWFGQTGQPFYLTPQIGNWGMATMIHEIGHTMGLKHGHDSYTTFDLTVGGYLDGPGPHFGTAALPADKDGWAWSVMTYRSAPGFTASFQGEQFNQPQTYMQADIAALQFMYGANFNSNATDSVYTFNATTGEMFINGVGQGVPEFDAVAGVGKIFRTIWDGNGTDTYDFSNFTNNQTVNLSPGGFSTFSLAQLGDSRPLLAGFTAQPGNIGNALQYQGDARSLIENAITGSGNDLLIGNQATNTLTGGLGNDTYVVDSESDAVVEALDQGTDLVFATSSFTLGANVENLTLLTTTDATGNGNDLANVIYGGTGSYDVLNGLGGNDFIYGATDLPGAAQTLNETGLQQHDTIANAINLPAASFGLNSDANIANSTTAPHTTVTGTGDGFYDMYSFVVDAAGVVGTFDIDASVSLDSFVELFDAGGTRLAFDDDSGTSEGGGGSTSGADSFLSYTFTAAGTYYIRVGKYSTTTTSLPLDVGDGYTLQVSLAGNALPPALPNPADGVDAMDGGAGDDTLMGVAGDDYLTGGAGDDSLDGGTGNNTASYFAASGAVTVSLALQGTAQNTIGAGTDTLVNFRNLAGSFHDDSLTGDDNANLINGQGGANTMAGGLGNDTYWIQSAGDVIIEAAGAGTDLVLSLIDYSLAGKQIENLYLAGNGNLNGTGNGLANDIRGTEGNNILSGSGGHDTLDGQNGDDRLDGGTGNDSLIGFDGNDTYVVDAVGDVVNENEYMTGTDLVESSITYTLGAYVENLTLTGSANINGTGHAGNNVLTGNSGTNVLTGGAGDDTYVIQNAADNVVEANNAGIDLIVSSVTYSLSGKQVENLTLADGAGNINGTGNGLANTLRGTPATICWTVAPTATRSPVAQATIP</sequence>
<dbReference type="Proteomes" id="UP000006512">
    <property type="component" value="Unassembled WGS sequence"/>
</dbReference>
<dbReference type="eggNOG" id="COG2931">
    <property type="taxonomic scope" value="Bacteria"/>
</dbReference>
<dbReference type="OrthoDB" id="7167386at2"/>
<dbReference type="PRINTS" id="PR00313">
    <property type="entry name" value="CABNDNGRPT"/>
</dbReference>
<feature type="domain" description="Peptidase metallopeptidase" evidence="7">
    <location>
        <begin position="160"/>
        <end position="313"/>
    </location>
</feature>
<dbReference type="PANTHER" id="PTHR38340">
    <property type="entry name" value="S-LAYER PROTEIN"/>
    <property type="match status" value="1"/>
</dbReference>
<dbReference type="SUPFAM" id="SSF89260">
    <property type="entry name" value="Collagen-binding domain"/>
    <property type="match status" value="1"/>
</dbReference>
<dbReference type="HOGENOM" id="CLU_260767_0_0_5"/>
<accession>F4QIZ3</accession>
<dbReference type="Gene3D" id="2.150.10.10">
    <property type="entry name" value="Serralysin-like metalloprotease, C-terminal"/>
    <property type="match status" value="3"/>
</dbReference>
<evidence type="ECO:0000256" key="3">
    <source>
        <dbReference type="ARBA" id="ARBA00009490"/>
    </source>
</evidence>
<dbReference type="Pfam" id="PF00353">
    <property type="entry name" value="HemolysinCabind"/>
    <property type="match status" value="6"/>
</dbReference>
<dbReference type="GO" id="GO:0008270">
    <property type="term" value="F:zinc ion binding"/>
    <property type="evidence" value="ECO:0007669"/>
    <property type="project" value="InterPro"/>
</dbReference>
<dbReference type="InterPro" id="IPR001343">
    <property type="entry name" value="Hemolysn_Ca-bd"/>
</dbReference>
<dbReference type="InterPro" id="IPR011049">
    <property type="entry name" value="Serralysin-like_metalloprot_C"/>
</dbReference>
<keyword evidence="9" id="KW-1185">Reference proteome</keyword>
<dbReference type="InterPro" id="IPR006026">
    <property type="entry name" value="Peptidase_Metallo"/>
</dbReference>
<protein>
    <submittedName>
        <fullName evidence="8">Hemolysin-type calcium-binding repeat 2 copies family protein</fullName>
    </submittedName>
</protein>
<evidence type="ECO:0000313" key="8">
    <source>
        <dbReference type="EMBL" id="EGF93056.1"/>
    </source>
</evidence>
<dbReference type="Gene3D" id="2.60.120.380">
    <property type="match status" value="1"/>
</dbReference>
<dbReference type="STRING" id="715226.ABI_14950"/>
<evidence type="ECO:0000256" key="2">
    <source>
        <dbReference type="ARBA" id="ARBA00004613"/>
    </source>
</evidence>
<organism evidence="8 9">
    <name type="scientific">Asticcacaulis biprosthecium C19</name>
    <dbReference type="NCBI Taxonomy" id="715226"/>
    <lineage>
        <taxon>Bacteria</taxon>
        <taxon>Pseudomonadati</taxon>
        <taxon>Pseudomonadota</taxon>
        <taxon>Alphaproteobacteria</taxon>
        <taxon>Caulobacterales</taxon>
        <taxon>Caulobacteraceae</taxon>
        <taxon>Asticcacaulis</taxon>
    </lineage>
</organism>
<evidence type="ECO:0000256" key="4">
    <source>
        <dbReference type="ARBA" id="ARBA00022525"/>
    </source>
</evidence>
<dbReference type="SUPFAM" id="SSF51120">
    <property type="entry name" value="beta-Roll"/>
    <property type="match status" value="4"/>
</dbReference>
<dbReference type="InterPro" id="IPR034033">
    <property type="entry name" value="Serralysin-like"/>
</dbReference>
<keyword evidence="5" id="KW-0677">Repeat</keyword>
<dbReference type="InterPro" id="IPR050557">
    <property type="entry name" value="RTX_toxin/Mannuronan_C5-epim"/>
</dbReference>
<dbReference type="PROSITE" id="PS00330">
    <property type="entry name" value="HEMOLYSIN_CALCIUM"/>
    <property type="match status" value="2"/>
</dbReference>
<comment type="cofactor">
    <cofactor evidence="1">
        <name>Ca(2+)</name>
        <dbReference type="ChEBI" id="CHEBI:29108"/>
    </cofactor>
</comment>
<comment type="subcellular location">
    <subcellularLocation>
        <location evidence="2">Secreted</location>
    </subcellularLocation>
</comment>
<dbReference type="Pfam" id="PF08548">
    <property type="entry name" value="Peptidase_M10_C"/>
    <property type="match status" value="2"/>
</dbReference>